<reference evidence="5 6" key="1">
    <citation type="submission" date="2024-01" db="EMBL/GenBank/DDBJ databases">
        <title>Genome insights into Plantactinospora sonchi sp. nov.</title>
        <authorList>
            <person name="Wang L."/>
        </authorList>
    </citation>
    <scope>NUCLEOTIDE SEQUENCE [LARGE SCALE GENOMIC DNA]</scope>
    <source>
        <strain evidence="5 6">NEAU-QY2</strain>
    </source>
</reference>
<evidence type="ECO:0000256" key="3">
    <source>
        <dbReference type="ARBA" id="ARBA00038502"/>
    </source>
</evidence>
<dbReference type="SUPFAM" id="SSF55729">
    <property type="entry name" value="Acyl-CoA N-acyltransferases (Nat)"/>
    <property type="match status" value="1"/>
</dbReference>
<dbReference type="EC" id="2.-.-.-" evidence="5"/>
<dbReference type="InterPro" id="IPR000182">
    <property type="entry name" value="GNAT_dom"/>
</dbReference>
<keyword evidence="6" id="KW-1185">Reference proteome</keyword>
<dbReference type="PROSITE" id="PS51186">
    <property type="entry name" value="GNAT"/>
    <property type="match status" value="1"/>
</dbReference>
<evidence type="ECO:0000259" key="4">
    <source>
        <dbReference type="PROSITE" id="PS51186"/>
    </source>
</evidence>
<dbReference type="Gene3D" id="3.40.630.30">
    <property type="match status" value="1"/>
</dbReference>
<keyword evidence="1 5" id="KW-0808">Transferase</keyword>
<evidence type="ECO:0000256" key="1">
    <source>
        <dbReference type="ARBA" id="ARBA00022679"/>
    </source>
</evidence>
<feature type="domain" description="N-acetyltransferase" evidence="4">
    <location>
        <begin position="2"/>
        <end position="170"/>
    </location>
</feature>
<organism evidence="5 6">
    <name type="scientific">Plantactinospora sonchi</name>
    <dbReference type="NCBI Taxonomy" id="1544735"/>
    <lineage>
        <taxon>Bacteria</taxon>
        <taxon>Bacillati</taxon>
        <taxon>Actinomycetota</taxon>
        <taxon>Actinomycetes</taxon>
        <taxon>Micromonosporales</taxon>
        <taxon>Micromonosporaceae</taxon>
        <taxon>Plantactinospora</taxon>
    </lineage>
</organism>
<dbReference type="GO" id="GO:0016740">
    <property type="term" value="F:transferase activity"/>
    <property type="evidence" value="ECO:0007669"/>
    <property type="project" value="UniProtKB-KW"/>
</dbReference>
<dbReference type="PANTHER" id="PTHR43792:SF8">
    <property type="entry name" value="[RIBOSOMAL PROTEIN US5]-ALANINE N-ACETYLTRANSFERASE"/>
    <property type="match status" value="1"/>
</dbReference>
<dbReference type="InterPro" id="IPR016181">
    <property type="entry name" value="Acyl_CoA_acyltransferase"/>
</dbReference>
<name>A0ABU7RWD6_9ACTN</name>
<accession>A0ABU7RWD6</accession>
<sequence length="182" mass="19943">MNVTRPATLDDAPALAELFQLNRDFLAPWEPIRPDGWFTVAGQRADLAAALDRRDQGTGLVHVILDDAGRVVGRIALNSIIRGALQSGSVGYWVSGSHNGRGLATAAVREIVRVAFTELGLHRLQAETLPHNTPSRRVLERNGFVRIGMAPEYLNIAGRWQDFVLYQLVNSAWTPPGQPEGN</sequence>
<dbReference type="EMBL" id="JAZGQK010000017">
    <property type="protein sequence ID" value="MEE6260832.1"/>
    <property type="molecule type" value="Genomic_DNA"/>
</dbReference>
<evidence type="ECO:0000256" key="2">
    <source>
        <dbReference type="ARBA" id="ARBA00023315"/>
    </source>
</evidence>
<keyword evidence="2" id="KW-0012">Acyltransferase</keyword>
<dbReference type="InterPro" id="IPR051531">
    <property type="entry name" value="N-acetyltransferase"/>
</dbReference>
<gene>
    <name evidence="5" type="ORF">V1633_20305</name>
</gene>
<dbReference type="Pfam" id="PF13302">
    <property type="entry name" value="Acetyltransf_3"/>
    <property type="match status" value="1"/>
</dbReference>
<dbReference type="Proteomes" id="UP001332243">
    <property type="component" value="Unassembled WGS sequence"/>
</dbReference>
<comment type="similarity">
    <text evidence="3">Belongs to the acetyltransferase family. RimJ subfamily.</text>
</comment>
<comment type="caution">
    <text evidence="5">The sequence shown here is derived from an EMBL/GenBank/DDBJ whole genome shotgun (WGS) entry which is preliminary data.</text>
</comment>
<dbReference type="RefSeq" id="WP_331215950.1">
    <property type="nucleotide sequence ID" value="NZ_JAZGQK010000017.1"/>
</dbReference>
<evidence type="ECO:0000313" key="6">
    <source>
        <dbReference type="Proteomes" id="UP001332243"/>
    </source>
</evidence>
<protein>
    <submittedName>
        <fullName evidence="5">GNAT family protein</fullName>
        <ecNumber evidence="5">2.-.-.-</ecNumber>
    </submittedName>
</protein>
<proteinExistence type="inferred from homology"/>
<evidence type="ECO:0000313" key="5">
    <source>
        <dbReference type="EMBL" id="MEE6260832.1"/>
    </source>
</evidence>
<dbReference type="PANTHER" id="PTHR43792">
    <property type="entry name" value="GNAT FAMILY, PUTATIVE (AFU_ORTHOLOGUE AFUA_3G00765)-RELATED-RELATED"/>
    <property type="match status" value="1"/>
</dbReference>